<dbReference type="Gene3D" id="3.30.40.10">
    <property type="entry name" value="Zinc/RING finger domain, C3HC4 (zinc finger)"/>
    <property type="match status" value="1"/>
</dbReference>
<proteinExistence type="predicted"/>
<dbReference type="PROSITE" id="PS51382">
    <property type="entry name" value="SPX"/>
    <property type="match status" value="1"/>
</dbReference>
<dbReference type="GO" id="GO:0008270">
    <property type="term" value="F:zinc ion binding"/>
    <property type="evidence" value="ECO:0007669"/>
    <property type="project" value="UniProtKB-KW"/>
</dbReference>
<evidence type="ECO:0000256" key="3">
    <source>
        <dbReference type="ARBA" id="ARBA00022833"/>
    </source>
</evidence>
<reference evidence="9" key="2">
    <citation type="submission" date="2009-11" db="EMBL/GenBank/DDBJ databases">
        <title>The Genome Sequence of Allomyces macrogynus strain ATCC 38327.</title>
        <authorList>
            <consortium name="The Broad Institute Genome Sequencing Platform"/>
            <person name="Russ C."/>
            <person name="Cuomo C."/>
            <person name="Shea T."/>
            <person name="Young S.K."/>
            <person name="Zeng Q."/>
            <person name="Koehrsen M."/>
            <person name="Haas B."/>
            <person name="Borodovsky M."/>
            <person name="Guigo R."/>
            <person name="Alvarado L."/>
            <person name="Berlin A."/>
            <person name="Borenstein D."/>
            <person name="Chen Z."/>
            <person name="Engels R."/>
            <person name="Freedman E."/>
            <person name="Gellesch M."/>
            <person name="Goldberg J."/>
            <person name="Griggs A."/>
            <person name="Gujja S."/>
            <person name="Heiman D."/>
            <person name="Hepburn T."/>
            <person name="Howarth C."/>
            <person name="Jen D."/>
            <person name="Larson L."/>
            <person name="Lewis B."/>
            <person name="Mehta T."/>
            <person name="Park D."/>
            <person name="Pearson M."/>
            <person name="Roberts A."/>
            <person name="Saif S."/>
            <person name="Shenoy N."/>
            <person name="Sisk P."/>
            <person name="Stolte C."/>
            <person name="Sykes S."/>
            <person name="Walk T."/>
            <person name="White J."/>
            <person name="Yandava C."/>
            <person name="Burger G."/>
            <person name="Gray M.W."/>
            <person name="Holland P.W.H."/>
            <person name="King N."/>
            <person name="Lang F.B.F."/>
            <person name="Roger A.J."/>
            <person name="Ruiz-Trillo I."/>
            <person name="Lander E."/>
            <person name="Nusbaum C."/>
        </authorList>
    </citation>
    <scope>NUCLEOTIDE SEQUENCE [LARGE SCALE GENOMIC DNA]</scope>
    <source>
        <strain evidence="9">ATCC 38327</strain>
    </source>
</reference>
<keyword evidence="3" id="KW-0862">Zinc</keyword>
<dbReference type="EMBL" id="GG745328">
    <property type="protein sequence ID" value="KNE55115.1"/>
    <property type="molecule type" value="Genomic_DNA"/>
</dbReference>
<evidence type="ECO:0008006" key="10">
    <source>
        <dbReference type="Google" id="ProtNLM"/>
    </source>
</evidence>
<feature type="domain" description="SPX" evidence="7">
    <location>
        <begin position="1"/>
        <end position="286"/>
    </location>
</feature>
<feature type="domain" description="RING-type" evidence="6">
    <location>
        <begin position="347"/>
        <end position="421"/>
    </location>
</feature>
<dbReference type="eggNOG" id="KOG4159">
    <property type="taxonomic scope" value="Eukaryota"/>
</dbReference>
<dbReference type="SUPFAM" id="SSF57850">
    <property type="entry name" value="RING/U-box"/>
    <property type="match status" value="1"/>
</dbReference>
<dbReference type="CDD" id="cd16449">
    <property type="entry name" value="RING-HC"/>
    <property type="match status" value="1"/>
</dbReference>
<accession>A0A0L0RY84</accession>
<dbReference type="Pfam" id="PF03105">
    <property type="entry name" value="SPX"/>
    <property type="match status" value="1"/>
</dbReference>
<protein>
    <recommendedName>
        <fullName evidence="10">RING-type domain-containing protein</fullName>
    </recommendedName>
</protein>
<dbReference type="InterPro" id="IPR001841">
    <property type="entry name" value="Znf_RING"/>
</dbReference>
<dbReference type="OrthoDB" id="5588846at2759"/>
<evidence type="ECO:0000256" key="1">
    <source>
        <dbReference type="ARBA" id="ARBA00022723"/>
    </source>
</evidence>
<dbReference type="InterPro" id="IPR013083">
    <property type="entry name" value="Znf_RING/FYVE/PHD"/>
</dbReference>
<dbReference type="InterPro" id="IPR017907">
    <property type="entry name" value="Znf_RING_CS"/>
</dbReference>
<feature type="compositionally biased region" description="Low complexity" evidence="5">
    <location>
        <begin position="9"/>
        <end position="30"/>
    </location>
</feature>
<keyword evidence="1" id="KW-0479">Metal-binding</keyword>
<evidence type="ECO:0000259" key="7">
    <source>
        <dbReference type="PROSITE" id="PS51382"/>
    </source>
</evidence>
<name>A0A0L0RY84_ALLM3</name>
<evidence type="ECO:0000256" key="5">
    <source>
        <dbReference type="SAM" id="MobiDB-lite"/>
    </source>
</evidence>
<dbReference type="Proteomes" id="UP000054350">
    <property type="component" value="Unassembled WGS sequence"/>
</dbReference>
<dbReference type="SMART" id="SM00184">
    <property type="entry name" value="RING"/>
    <property type="match status" value="1"/>
</dbReference>
<dbReference type="PANTHER" id="PTHR23327">
    <property type="entry name" value="RING FINGER PROTEIN 127"/>
    <property type="match status" value="1"/>
</dbReference>
<feature type="region of interest" description="Disordered" evidence="5">
    <location>
        <begin position="1"/>
        <end position="32"/>
    </location>
</feature>
<dbReference type="OMA" id="QRECVIS"/>
<organism evidence="8 9">
    <name type="scientific">Allomyces macrogynus (strain ATCC 38327)</name>
    <name type="common">Allomyces javanicus var. macrogynus</name>
    <dbReference type="NCBI Taxonomy" id="578462"/>
    <lineage>
        <taxon>Eukaryota</taxon>
        <taxon>Fungi</taxon>
        <taxon>Fungi incertae sedis</taxon>
        <taxon>Blastocladiomycota</taxon>
        <taxon>Blastocladiomycetes</taxon>
        <taxon>Blastocladiales</taxon>
        <taxon>Blastocladiaceae</taxon>
        <taxon>Allomyces</taxon>
    </lineage>
</organism>
<dbReference type="PANTHER" id="PTHR23327:SF51">
    <property type="entry name" value="TRANSCRIPTIONAL REGULATOR OF YEAST FORM ADHERENCE 3"/>
    <property type="match status" value="1"/>
</dbReference>
<dbReference type="CDD" id="cd14447">
    <property type="entry name" value="SPX"/>
    <property type="match status" value="1"/>
</dbReference>
<evidence type="ECO:0000256" key="2">
    <source>
        <dbReference type="ARBA" id="ARBA00022771"/>
    </source>
</evidence>
<reference evidence="8 9" key="1">
    <citation type="submission" date="2009-11" db="EMBL/GenBank/DDBJ databases">
        <title>Annotation of Allomyces macrogynus ATCC 38327.</title>
        <authorList>
            <consortium name="The Broad Institute Genome Sequencing Platform"/>
            <person name="Russ C."/>
            <person name="Cuomo C."/>
            <person name="Burger G."/>
            <person name="Gray M.W."/>
            <person name="Holland P.W.H."/>
            <person name="King N."/>
            <person name="Lang F.B.F."/>
            <person name="Roger A.J."/>
            <person name="Ruiz-Trillo I."/>
            <person name="Young S.K."/>
            <person name="Zeng Q."/>
            <person name="Gargeya S."/>
            <person name="Fitzgerald M."/>
            <person name="Haas B."/>
            <person name="Abouelleil A."/>
            <person name="Alvarado L."/>
            <person name="Arachchi H.M."/>
            <person name="Berlin A."/>
            <person name="Chapman S.B."/>
            <person name="Gearin G."/>
            <person name="Goldberg J."/>
            <person name="Griggs A."/>
            <person name="Gujja S."/>
            <person name="Hansen M."/>
            <person name="Heiman D."/>
            <person name="Howarth C."/>
            <person name="Larimer J."/>
            <person name="Lui A."/>
            <person name="MacDonald P.J.P."/>
            <person name="McCowen C."/>
            <person name="Montmayeur A."/>
            <person name="Murphy C."/>
            <person name="Neiman D."/>
            <person name="Pearson M."/>
            <person name="Priest M."/>
            <person name="Roberts A."/>
            <person name="Saif S."/>
            <person name="Shea T."/>
            <person name="Sisk P."/>
            <person name="Stolte C."/>
            <person name="Sykes S."/>
            <person name="Wortman J."/>
            <person name="Nusbaum C."/>
            <person name="Birren B."/>
        </authorList>
    </citation>
    <scope>NUCLEOTIDE SEQUENCE [LARGE SCALE GENOMIC DNA]</scope>
    <source>
        <strain evidence="8 9">ATCC 38327</strain>
    </source>
</reference>
<dbReference type="STRING" id="578462.A0A0L0RY84"/>
<keyword evidence="2 4" id="KW-0863">Zinc-finger</keyword>
<dbReference type="PROSITE" id="PS50089">
    <property type="entry name" value="ZF_RING_2"/>
    <property type="match status" value="1"/>
</dbReference>
<sequence>MSRSPPGTSYLSSSPDSVASSPLSTTTTHSVVRRRSSAATQFDSYLVIQMDEETRQSCEPILQGTACEVTEDGALKVRLASDAQFFAYLSSALHRVGDFQRDHVAKSLHTQLTNLVREMSELTRVECPDHATWRGIIRAYLESDMFLTMSYKPKSPQDAADTLFKFESTVARALAHPGFDFNVLSIQPGDEPPETACAENARKDGGKHSKRVWTSVRSMLPRLLFRAPVSGFRDKRSWAVYSHFLQLNHELLALQRFVELNSTAVRKILKKHDKKTRLPSQMLWHALDAAEHADPLHAAIARTDDLARIRRMVAASSDAGHEFTRALVTAVNQTLEGVTPQLATYTCPICADILYPPVRLPGCGHLLCYPCADRLVLDASVPKPADLPPGIPPTALALPPHVLTFRYPQLPAVSMKCPMCRHDTKITRLTMARELVGAEDAALSRMLRRYFPDEVKAKRKQWSDQCTKAEAELMALMMMPGLR</sequence>
<evidence type="ECO:0000259" key="6">
    <source>
        <dbReference type="PROSITE" id="PS50089"/>
    </source>
</evidence>
<evidence type="ECO:0000256" key="4">
    <source>
        <dbReference type="PROSITE-ProRule" id="PRU00175"/>
    </source>
</evidence>
<evidence type="ECO:0000313" key="8">
    <source>
        <dbReference type="EMBL" id="KNE55115.1"/>
    </source>
</evidence>
<dbReference type="VEuPathDB" id="FungiDB:AMAG_01046"/>
<dbReference type="InterPro" id="IPR004331">
    <property type="entry name" value="SPX_dom"/>
</dbReference>
<evidence type="ECO:0000313" key="9">
    <source>
        <dbReference type="Proteomes" id="UP000054350"/>
    </source>
</evidence>
<keyword evidence="9" id="KW-1185">Reference proteome</keyword>
<dbReference type="Pfam" id="PF13923">
    <property type="entry name" value="zf-C3HC4_2"/>
    <property type="match status" value="1"/>
</dbReference>
<gene>
    <name evidence="8" type="ORF">AMAG_01046</name>
</gene>
<dbReference type="AlphaFoldDB" id="A0A0L0RY84"/>
<dbReference type="PROSITE" id="PS00518">
    <property type="entry name" value="ZF_RING_1"/>
    <property type="match status" value="1"/>
</dbReference>